<organism evidence="1">
    <name type="scientific">Arion vulgaris</name>
    <dbReference type="NCBI Taxonomy" id="1028688"/>
    <lineage>
        <taxon>Eukaryota</taxon>
        <taxon>Metazoa</taxon>
        <taxon>Spiralia</taxon>
        <taxon>Lophotrochozoa</taxon>
        <taxon>Mollusca</taxon>
        <taxon>Gastropoda</taxon>
        <taxon>Heterobranchia</taxon>
        <taxon>Euthyneura</taxon>
        <taxon>Panpulmonata</taxon>
        <taxon>Eupulmonata</taxon>
        <taxon>Stylommatophora</taxon>
        <taxon>Helicina</taxon>
        <taxon>Arionoidea</taxon>
        <taxon>Arionidae</taxon>
        <taxon>Arion</taxon>
    </lineage>
</organism>
<feature type="non-terminal residue" evidence="1">
    <location>
        <position position="1"/>
    </location>
</feature>
<gene>
    <name evidence="1" type="primary">ORF22811</name>
</gene>
<accession>A0A0B6YFC0</accession>
<reference evidence="1" key="1">
    <citation type="submission" date="2014-12" db="EMBL/GenBank/DDBJ databases">
        <title>Insight into the proteome of Arion vulgaris.</title>
        <authorList>
            <person name="Aradska J."/>
            <person name="Bulat T."/>
            <person name="Smidak R."/>
            <person name="Sarate P."/>
            <person name="Gangsoo J."/>
            <person name="Sialana F."/>
            <person name="Bilban M."/>
            <person name="Lubec G."/>
        </authorList>
    </citation>
    <scope>NUCLEOTIDE SEQUENCE</scope>
    <source>
        <tissue evidence="1">Skin</tissue>
    </source>
</reference>
<sequence>VRHLNKLEKLTEDQVMWQTTLHKGVVYFEKREMSRKARETNVNSEVGYIYGSIHG</sequence>
<dbReference type="AlphaFoldDB" id="A0A0B6YFC0"/>
<dbReference type="EMBL" id="HACG01007576">
    <property type="protein sequence ID" value="CEK54441.1"/>
    <property type="molecule type" value="Transcribed_RNA"/>
</dbReference>
<name>A0A0B6YFC0_9EUPU</name>
<evidence type="ECO:0000313" key="1">
    <source>
        <dbReference type="EMBL" id="CEK54441.1"/>
    </source>
</evidence>
<proteinExistence type="predicted"/>
<protein>
    <submittedName>
        <fullName evidence="1">Uncharacterized protein</fullName>
    </submittedName>
</protein>